<dbReference type="InterPro" id="IPR003593">
    <property type="entry name" value="AAA+_ATPase"/>
</dbReference>
<evidence type="ECO:0000256" key="7">
    <source>
        <dbReference type="ARBA" id="ARBA00022768"/>
    </source>
</evidence>
<evidence type="ECO:0000313" key="18">
    <source>
        <dbReference type="EMBL" id="CAL4769802.1"/>
    </source>
</evidence>
<organism evidence="17">
    <name type="scientific">Cladocopium goreaui</name>
    <dbReference type="NCBI Taxonomy" id="2562237"/>
    <lineage>
        <taxon>Eukaryota</taxon>
        <taxon>Sar</taxon>
        <taxon>Alveolata</taxon>
        <taxon>Dinophyceae</taxon>
        <taxon>Suessiales</taxon>
        <taxon>Symbiodiniaceae</taxon>
        <taxon>Cladocopium</taxon>
    </lineage>
</organism>
<feature type="compositionally biased region" description="Basic and acidic residues" evidence="15">
    <location>
        <begin position="1388"/>
        <end position="1397"/>
    </location>
</feature>
<dbReference type="Gene3D" id="3.30.160.20">
    <property type="match status" value="1"/>
</dbReference>
<dbReference type="Pfam" id="PF00385">
    <property type="entry name" value="Chromo"/>
    <property type="match status" value="1"/>
</dbReference>
<evidence type="ECO:0000313" key="19">
    <source>
        <dbReference type="Proteomes" id="UP001152797"/>
    </source>
</evidence>
<dbReference type="CDD" id="cd03221">
    <property type="entry name" value="ABCF_EF-3"/>
    <property type="match status" value="1"/>
</dbReference>
<dbReference type="GO" id="GO:0003723">
    <property type="term" value="F:RNA binding"/>
    <property type="evidence" value="ECO:0007669"/>
    <property type="project" value="UniProtKB-KW"/>
</dbReference>
<gene>
    <name evidence="17" type="ORF">C1SCF055_LOCUS10181</name>
</gene>
<dbReference type="PROSITE" id="PS00211">
    <property type="entry name" value="ABC_TRANSPORTER_1"/>
    <property type="match status" value="1"/>
</dbReference>
<keyword evidence="11" id="KW-0648">Protein biosynthesis</keyword>
<dbReference type="CDD" id="cd18626">
    <property type="entry name" value="CD_eEF3"/>
    <property type="match status" value="1"/>
</dbReference>
<keyword evidence="9" id="KW-0067">ATP-binding</keyword>
<sequence>MAEADAVNRFCQKKSTQFEVSFSPASTGFSCTFGIPGVQKVCHAAGSSKKNAQAAALKQMYDFLSRSGMLDQVLADGPATKKRKVAEKSPVLDQAAAYEPWSPPVIPARGMIPRGTVPPRAGLAAGLAAGPAPLRPGAVPGTSGTASVKPAAPQSPAAPVEDDAGNFTLAIARGHLNEHLKKWGQRTDIKVVADGPSHAPTFKAMLSFQVKGQRFNEMHHAGSKKQATNELALKVCRKLFARGLLPKYKRNSTKGTFFDNLKDSQYFESSSFGVGLPPHLKERLRNYLEQHSYEVHHDVSVPPGTVLWEASMPEEDDQEVGSIAALPWSSPEEGPSPWPEPKGEALPDTFAAAIGAEASANLPIASKFQEIIDTVAENQVSIIQGSTGSGKTTQVPQYILDSQDGHSKTIVVTQPRRLAAITVAITQRFSNGALVAKIGDKAAGQSALESLAKIAEEKGRPAEPFLVSAFPKILEASNDKSKNVKDAAVATSKTIMGMVSPFAVEMLLPAFLNGLAVKAKPPQKEATLQIISALAAKAPRAVGYLLVNLVSPVADLTCDIKKEVKQAALECMTAICNCTGNKDLEPFLPAVVDAASSIDKTHNCVEKLAGCIFVQNVEAPALAVTIPVLTRGLNDKNEEVKRTCCQIVDNMCKLVEDPAEVLPLMPKLEPLVKNATQKISDPEARGVAEKAYKTLQKAAGEGAQSLQQVTAEAAKKQVEEALGGSMGSGDVFEAELQHVAALAACAANMRVFDEGKWKSDVGYLAPFDSVTEQLRAKMEVAAKPKEEVEEEDTEGVDLYKGAFSLAYGTLTLLRDAKMHLKRNRFYGLLGPNQCGKTTLMRAIANEQLEGFPKRDELKSVFVEHEIEDEEVGVQDDGFPILSVDKPGWWWVVHTCNDIYKLEPPVKEDTVKELMKSIGFGYPGGPDRAANLELPVTSYSGGWKMKMQLCAAQLMNADVLMLDEPTGHLDVDNIKWLEDWLESFSGSIICTSHFSPFLDKMCTHIIDFQDRKLKTFKGVKGTCLTQFVEKYPEKKAYFEISNETMKFVFPEPGPLEGVKSRSKVILRMNNVSFTYPTKDKPTIMDVSLTVSQVSRVAVIGANGAGKSTAIKVLVGEQLPTEGSIWKAQGLRLAYVAQHAFHHLEKHMQETPTAYIMWRFAGNDDRESLEFKTDELSVDEEKARSQKWCIDSVTGNVRRCTDPKEDAKKAKQDEAGAVIPDAIVNRRQKKKEKTFEYEVKWQFKSMDSNTWVEKDTLVKMGYLKLVQREDERQAAMAGLMTKQLTQPGVEKHLADFGVDAESASHTQINQLSGGMKVKVVLAAAMWQNPHVLILDEPTNYLDREGLGALILAIKDYKGGVLIISHNKEFCDNVATEKWIMQGGRLRIEGESVDTSKDDASGAQGPDEVFDGAGNKIEVKKSVTMTEKDKKKAIKDIEKKIKDGKKKQTLTDEEVWELEDKLNELKESLKGKE</sequence>
<dbReference type="EMBL" id="CAMXCT030000720">
    <property type="protein sequence ID" value="CAL4769802.1"/>
    <property type="molecule type" value="Genomic_DNA"/>
</dbReference>
<evidence type="ECO:0000256" key="11">
    <source>
        <dbReference type="ARBA" id="ARBA00022917"/>
    </source>
</evidence>
<evidence type="ECO:0000256" key="15">
    <source>
        <dbReference type="SAM" id="MobiDB-lite"/>
    </source>
</evidence>
<dbReference type="EMBL" id="CAMXCT010000720">
    <property type="protein sequence ID" value="CAI3982490.1"/>
    <property type="molecule type" value="Genomic_DNA"/>
</dbReference>
<comment type="catalytic activity">
    <reaction evidence="12">
        <text>ATP + H2O = ADP + phosphate + H(+)</text>
        <dbReference type="Rhea" id="RHEA:13065"/>
        <dbReference type="ChEBI" id="CHEBI:15377"/>
        <dbReference type="ChEBI" id="CHEBI:15378"/>
        <dbReference type="ChEBI" id="CHEBI:30616"/>
        <dbReference type="ChEBI" id="CHEBI:43474"/>
        <dbReference type="ChEBI" id="CHEBI:456216"/>
    </reaction>
</comment>
<evidence type="ECO:0000256" key="9">
    <source>
        <dbReference type="ARBA" id="ARBA00022840"/>
    </source>
</evidence>
<keyword evidence="10" id="KW-0694">RNA-binding</keyword>
<name>A0A9P1FPZ6_9DINO</name>
<dbReference type="Gene3D" id="2.40.50.990">
    <property type="match status" value="1"/>
</dbReference>
<keyword evidence="4" id="KW-0963">Cytoplasm</keyword>
<evidence type="ECO:0000256" key="13">
    <source>
        <dbReference type="ARBA" id="ARBA00050030"/>
    </source>
</evidence>
<dbReference type="SMART" id="SM01349">
    <property type="entry name" value="TOG"/>
    <property type="match status" value="1"/>
</dbReference>
<reference evidence="17" key="1">
    <citation type="submission" date="2022-10" db="EMBL/GenBank/DDBJ databases">
        <authorList>
            <person name="Chen Y."/>
            <person name="Dougan E. K."/>
            <person name="Chan C."/>
            <person name="Rhodes N."/>
            <person name="Thang M."/>
        </authorList>
    </citation>
    <scope>NUCLEOTIDE SEQUENCE</scope>
</reference>
<feature type="region of interest" description="Disordered" evidence="15">
    <location>
        <begin position="1388"/>
        <end position="1411"/>
    </location>
</feature>
<evidence type="ECO:0000256" key="8">
    <source>
        <dbReference type="ARBA" id="ARBA00022801"/>
    </source>
</evidence>
<dbReference type="Gene3D" id="1.25.10.10">
    <property type="entry name" value="Leucine-rich Repeat Variant"/>
    <property type="match status" value="1"/>
</dbReference>
<dbReference type="GO" id="GO:0016887">
    <property type="term" value="F:ATP hydrolysis activity"/>
    <property type="evidence" value="ECO:0007669"/>
    <property type="project" value="InterPro"/>
</dbReference>
<evidence type="ECO:0000256" key="2">
    <source>
        <dbReference type="ARBA" id="ARBA00004815"/>
    </source>
</evidence>
<proteinExistence type="inferred from homology"/>
<dbReference type="PROSITE" id="PS50893">
    <property type="entry name" value="ABC_TRANSPORTER_2"/>
    <property type="match status" value="2"/>
</dbReference>
<dbReference type="SUPFAM" id="SSF54160">
    <property type="entry name" value="Chromo domain-like"/>
    <property type="match status" value="1"/>
</dbReference>
<comment type="caution">
    <text evidence="17">The sequence shown here is derived from an EMBL/GenBank/DDBJ whole genome shotgun (WGS) entry which is preliminary data.</text>
</comment>
<dbReference type="Pfam" id="PF24987">
    <property type="entry name" value="HEAT_EF3_N"/>
    <property type="match status" value="1"/>
</dbReference>
<dbReference type="GO" id="GO:0003746">
    <property type="term" value="F:translation elongation factor activity"/>
    <property type="evidence" value="ECO:0007669"/>
    <property type="project" value="UniProtKB-KW"/>
</dbReference>
<evidence type="ECO:0000256" key="6">
    <source>
        <dbReference type="ARBA" id="ARBA00022741"/>
    </source>
</evidence>
<dbReference type="SUPFAM" id="SSF48371">
    <property type="entry name" value="ARM repeat"/>
    <property type="match status" value="1"/>
</dbReference>
<dbReference type="InterPro" id="IPR015688">
    <property type="entry name" value="eEF3_ABC2_chromodomain-like"/>
</dbReference>
<evidence type="ECO:0000256" key="10">
    <source>
        <dbReference type="ARBA" id="ARBA00022884"/>
    </source>
</evidence>
<dbReference type="Pfam" id="PF00005">
    <property type="entry name" value="ABC_tran"/>
    <property type="match status" value="2"/>
</dbReference>
<dbReference type="InterPro" id="IPR027417">
    <property type="entry name" value="P-loop_NTPase"/>
</dbReference>
<dbReference type="Proteomes" id="UP001152797">
    <property type="component" value="Unassembled WGS sequence"/>
</dbReference>
<dbReference type="InterPro" id="IPR011989">
    <property type="entry name" value="ARM-like"/>
</dbReference>
<dbReference type="InterPro" id="IPR003439">
    <property type="entry name" value="ABC_transporter-like_ATP-bd"/>
</dbReference>
<comment type="similarity">
    <text evidence="3">Belongs to the ABC transporter superfamily. ABCF family. EF3 subfamily.</text>
</comment>
<dbReference type="SMART" id="SM00298">
    <property type="entry name" value="CHROMO"/>
    <property type="match status" value="1"/>
</dbReference>
<dbReference type="GO" id="GO:0005737">
    <property type="term" value="C:cytoplasm"/>
    <property type="evidence" value="ECO:0007669"/>
    <property type="project" value="UniProtKB-SubCell"/>
</dbReference>
<evidence type="ECO:0000256" key="12">
    <source>
        <dbReference type="ARBA" id="ARBA00049360"/>
    </source>
</evidence>
<keyword evidence="6" id="KW-0547">Nucleotide-binding</keyword>
<evidence type="ECO:0000256" key="14">
    <source>
        <dbReference type="ARBA" id="ARBA00050045"/>
    </source>
</evidence>
<dbReference type="SUPFAM" id="SSF54768">
    <property type="entry name" value="dsRNA-binding domain-like"/>
    <property type="match status" value="1"/>
</dbReference>
<dbReference type="InterPro" id="IPR047038">
    <property type="entry name" value="eEF3_chromodomain-like_sf"/>
</dbReference>
<dbReference type="PANTHER" id="PTHR19211">
    <property type="entry name" value="ATP-BINDING TRANSPORT PROTEIN-RELATED"/>
    <property type="match status" value="1"/>
</dbReference>
<protein>
    <recommendedName>
        <fullName evidence="13">Elongation factor 3</fullName>
    </recommendedName>
    <alternativeName>
        <fullName evidence="14">Eukaryotic elongation factor 3</fullName>
    </alternativeName>
</protein>
<dbReference type="Pfam" id="PF24984">
    <property type="entry name" value="HEAT_EF3_GNC1"/>
    <property type="match status" value="1"/>
</dbReference>
<dbReference type="Gene3D" id="3.40.50.300">
    <property type="entry name" value="P-loop containing nucleotide triphosphate hydrolases"/>
    <property type="match status" value="3"/>
</dbReference>
<feature type="domain" description="ABC transporter" evidence="16">
    <location>
        <begin position="1065"/>
        <end position="1405"/>
    </location>
</feature>
<dbReference type="InterPro" id="IPR000953">
    <property type="entry name" value="Chromo/chromo_shadow_dom"/>
</dbReference>
<keyword evidence="5" id="KW-0677">Repeat</keyword>
<dbReference type="GO" id="GO:0005524">
    <property type="term" value="F:ATP binding"/>
    <property type="evidence" value="ECO:0007669"/>
    <property type="project" value="UniProtKB-KW"/>
</dbReference>
<evidence type="ECO:0000256" key="4">
    <source>
        <dbReference type="ARBA" id="ARBA00022490"/>
    </source>
</evidence>
<accession>A0A9P1FPZ6</accession>
<keyword evidence="19" id="KW-1185">Reference proteome</keyword>
<keyword evidence="8" id="KW-0378">Hydrolase</keyword>
<reference evidence="18 19" key="2">
    <citation type="submission" date="2024-05" db="EMBL/GenBank/DDBJ databases">
        <authorList>
            <person name="Chen Y."/>
            <person name="Shah S."/>
            <person name="Dougan E. K."/>
            <person name="Thang M."/>
            <person name="Chan C."/>
        </authorList>
    </citation>
    <scope>NUCLEOTIDE SEQUENCE [LARGE SCALE GENOMIC DNA]</scope>
</reference>
<dbReference type="InterPro" id="IPR034085">
    <property type="entry name" value="TOG"/>
</dbReference>
<dbReference type="InterPro" id="IPR017871">
    <property type="entry name" value="ABC_transporter-like_CS"/>
</dbReference>
<evidence type="ECO:0000259" key="16">
    <source>
        <dbReference type="PROSITE" id="PS50893"/>
    </source>
</evidence>
<dbReference type="EMBL" id="CAMXCT020000720">
    <property type="protein sequence ID" value="CAL1135865.1"/>
    <property type="molecule type" value="Genomic_DNA"/>
</dbReference>
<keyword evidence="7" id="KW-0251">Elongation factor</keyword>
<evidence type="ECO:0000256" key="1">
    <source>
        <dbReference type="ARBA" id="ARBA00004496"/>
    </source>
</evidence>
<dbReference type="InterPro" id="IPR016024">
    <property type="entry name" value="ARM-type_fold"/>
</dbReference>
<feature type="region of interest" description="Disordered" evidence="15">
    <location>
        <begin position="134"/>
        <end position="160"/>
    </location>
</feature>
<dbReference type="SMART" id="SM00382">
    <property type="entry name" value="AAA"/>
    <property type="match status" value="2"/>
</dbReference>
<evidence type="ECO:0000313" key="17">
    <source>
        <dbReference type="EMBL" id="CAI3982490.1"/>
    </source>
</evidence>
<dbReference type="InterPro" id="IPR016197">
    <property type="entry name" value="Chromo-like_dom_sf"/>
</dbReference>
<dbReference type="OrthoDB" id="428104at2759"/>
<comment type="subcellular location">
    <subcellularLocation>
        <location evidence="1">Cytoplasm</location>
    </subcellularLocation>
</comment>
<dbReference type="SUPFAM" id="SSF52540">
    <property type="entry name" value="P-loop containing nucleoside triphosphate hydrolases"/>
    <property type="match status" value="3"/>
</dbReference>
<evidence type="ECO:0000256" key="5">
    <source>
        <dbReference type="ARBA" id="ARBA00022737"/>
    </source>
</evidence>
<evidence type="ECO:0000256" key="3">
    <source>
        <dbReference type="ARBA" id="ARBA00011054"/>
    </source>
</evidence>
<feature type="domain" description="ABC transporter" evidence="16">
    <location>
        <begin position="793"/>
        <end position="1034"/>
    </location>
</feature>
<dbReference type="InterPro" id="IPR023780">
    <property type="entry name" value="Chromo_domain"/>
</dbReference>
<dbReference type="PANTHER" id="PTHR19211:SF5">
    <property type="entry name" value="ELONGATION FACTOR 3A-RELATED"/>
    <property type="match status" value="1"/>
</dbReference>
<dbReference type="InterPro" id="IPR050611">
    <property type="entry name" value="ABCF"/>
</dbReference>
<comment type="pathway">
    <text evidence="2">Protein biosynthesis; polypeptide chain elongation.</text>
</comment>